<feature type="transmembrane region" description="Helical" evidence="8">
    <location>
        <begin position="386"/>
        <end position="404"/>
    </location>
</feature>
<evidence type="ECO:0000256" key="6">
    <source>
        <dbReference type="ARBA" id="ARBA00023136"/>
    </source>
</evidence>
<dbReference type="Proteomes" id="UP000239504">
    <property type="component" value="Unassembled WGS sequence"/>
</dbReference>
<comment type="subcellular location">
    <subcellularLocation>
        <location evidence="1 7">Cell inner membrane</location>
        <topology evidence="1 7">Multi-pass membrane protein</topology>
    </subcellularLocation>
</comment>
<evidence type="ECO:0000313" key="11">
    <source>
        <dbReference type="Proteomes" id="UP000239504"/>
    </source>
</evidence>
<keyword evidence="3 7" id="KW-0997">Cell inner membrane</keyword>
<reference evidence="10 11" key="1">
    <citation type="submission" date="2017-12" db="EMBL/GenBank/DDBJ databases">
        <authorList>
            <person name="Hurst M.R.H."/>
        </authorList>
    </citation>
    <scope>NUCLEOTIDE SEQUENCE [LARGE SCALE GENOMIC DNA]</scope>
    <source>
        <strain evidence="10 11">SY-3-19</strain>
    </source>
</reference>
<evidence type="ECO:0000256" key="7">
    <source>
        <dbReference type="RuleBase" id="RU369079"/>
    </source>
</evidence>
<dbReference type="RefSeq" id="WP_104831257.1">
    <property type="nucleotide sequence ID" value="NZ_PJCH01000015.1"/>
</dbReference>
<feature type="transmembrane region" description="Helical" evidence="8">
    <location>
        <begin position="163"/>
        <end position="186"/>
    </location>
</feature>
<evidence type="ECO:0000256" key="8">
    <source>
        <dbReference type="SAM" id="Phobius"/>
    </source>
</evidence>
<evidence type="ECO:0000256" key="2">
    <source>
        <dbReference type="ARBA" id="ARBA00022475"/>
    </source>
</evidence>
<dbReference type="PANTHER" id="PTHR33362">
    <property type="entry name" value="SIALIC ACID TRAP TRANSPORTER PERMEASE PROTEIN SIAT-RELATED"/>
    <property type="match status" value="1"/>
</dbReference>
<comment type="function">
    <text evidence="7">Part of the tripartite ATP-independent periplasmic (TRAP) transport system.</text>
</comment>
<keyword evidence="11" id="KW-1185">Reference proteome</keyword>
<feature type="transmembrane region" description="Helical" evidence="8">
    <location>
        <begin position="424"/>
        <end position="455"/>
    </location>
</feature>
<feature type="transmembrane region" description="Helical" evidence="8">
    <location>
        <begin position="505"/>
        <end position="527"/>
    </location>
</feature>
<dbReference type="PANTHER" id="PTHR33362:SF7">
    <property type="entry name" value="SLL1103 PROTEIN"/>
    <property type="match status" value="1"/>
</dbReference>
<dbReference type="OrthoDB" id="7339120at2"/>
<keyword evidence="7" id="KW-0813">Transport</keyword>
<organism evidence="10 11">
    <name type="scientific">Hyphococcus luteus</name>
    <dbReference type="NCBI Taxonomy" id="2058213"/>
    <lineage>
        <taxon>Bacteria</taxon>
        <taxon>Pseudomonadati</taxon>
        <taxon>Pseudomonadota</taxon>
        <taxon>Alphaproteobacteria</taxon>
        <taxon>Parvularculales</taxon>
        <taxon>Parvularculaceae</taxon>
        <taxon>Hyphococcus</taxon>
    </lineage>
</organism>
<evidence type="ECO:0000256" key="5">
    <source>
        <dbReference type="ARBA" id="ARBA00022989"/>
    </source>
</evidence>
<keyword evidence="6 8" id="KW-0472">Membrane</keyword>
<feature type="transmembrane region" description="Helical" evidence="8">
    <location>
        <begin position="467"/>
        <end position="493"/>
    </location>
</feature>
<dbReference type="Pfam" id="PF06808">
    <property type="entry name" value="DctM"/>
    <property type="match status" value="2"/>
</dbReference>
<keyword evidence="2" id="KW-1003">Cell membrane</keyword>
<keyword evidence="4 8" id="KW-0812">Transmembrane</keyword>
<dbReference type="AlphaFoldDB" id="A0A2S7K0J9"/>
<proteinExistence type="predicted"/>
<feature type="domain" description="TRAP C4-dicarboxylate transport system permease DctM subunit" evidence="9">
    <location>
        <begin position="375"/>
        <end position="530"/>
    </location>
</feature>
<evidence type="ECO:0000256" key="3">
    <source>
        <dbReference type="ARBA" id="ARBA00022519"/>
    </source>
</evidence>
<gene>
    <name evidence="10" type="ORF">CW354_16850</name>
</gene>
<feature type="transmembrane region" description="Helical" evidence="8">
    <location>
        <begin position="343"/>
        <end position="365"/>
    </location>
</feature>
<feature type="transmembrane region" description="Helical" evidence="8">
    <location>
        <begin position="266"/>
        <end position="297"/>
    </location>
</feature>
<protein>
    <submittedName>
        <fullName evidence="10">Tripartite transporter</fullName>
    </submittedName>
</protein>
<feature type="transmembrane region" description="Helical" evidence="8">
    <location>
        <begin position="112"/>
        <end position="143"/>
    </location>
</feature>
<feature type="transmembrane region" description="Helical" evidence="8">
    <location>
        <begin position="309"/>
        <end position="331"/>
    </location>
</feature>
<dbReference type="GO" id="GO:0022857">
    <property type="term" value="F:transmembrane transporter activity"/>
    <property type="evidence" value="ECO:0007669"/>
    <property type="project" value="UniProtKB-UniRule"/>
</dbReference>
<feature type="transmembrane region" description="Helical" evidence="8">
    <location>
        <begin position="45"/>
        <end position="64"/>
    </location>
</feature>
<feature type="domain" description="TRAP C4-dicarboxylate transport system permease DctM subunit" evidence="9">
    <location>
        <begin position="25"/>
        <end position="322"/>
    </location>
</feature>
<dbReference type="InterPro" id="IPR004681">
    <property type="entry name" value="TRAP_DctM"/>
</dbReference>
<dbReference type="EMBL" id="PJCH01000015">
    <property type="protein sequence ID" value="PQA86045.1"/>
    <property type="molecule type" value="Genomic_DNA"/>
</dbReference>
<dbReference type="InterPro" id="IPR010656">
    <property type="entry name" value="DctM"/>
</dbReference>
<feature type="transmembrane region" description="Helical" evidence="8">
    <location>
        <begin position="6"/>
        <end position="33"/>
    </location>
</feature>
<feature type="transmembrane region" description="Helical" evidence="8">
    <location>
        <begin position="207"/>
        <end position="228"/>
    </location>
</feature>
<name>A0A2S7K0J9_9PROT</name>
<evidence type="ECO:0000256" key="4">
    <source>
        <dbReference type="ARBA" id="ARBA00022692"/>
    </source>
</evidence>
<sequence>MEFDIGNIAFCACTFAGWLDIIMVLVLCACLMAGFPVAFSLAGTALVFAVLGLMFGVFDISYLIPFPQRVFGAVSNTTLIAVPMFILMGVILEKSKIAEELLDEMAKLFGSLPGGLGLSVTIVGMLLAASTGIVGATVVTMGLLSLPTMLRRGYDPAFASGSIAAAGTLGQIIPPSIVLILLGDVISNAYQRAQLEQGIMSPETVSVGHLFAGALFPGLMLVGFYILWQLFVALTRPKMAPAIPAAELGSRGEVWLAAMKTLPPPLILIVAVLGSILAGVATPTEAASVGAIGALLIAGMRLAPKGSLLAGRFAVLVSAGAIIGLLALTGFLDLRLGRDHASLAEMIGIGVAFLLFALTPWGLLASLFQLRREKALTPIFDQTARVTTMVFTILIGAALFSLVFRGLGGDDTVRHALEATPGGIIGAVIVVMLVMFVLGFFLDFIEITLVVVPLVGPHLLAMGLDPVWLGVMMAINLQTSFLTPPFGFALFYLRGVAPPEVRTMHIYRGALPYIAIQLTALAVLAFYPEIATWLPKALYG</sequence>
<evidence type="ECO:0000313" key="10">
    <source>
        <dbReference type="EMBL" id="PQA86045.1"/>
    </source>
</evidence>
<accession>A0A2S7K0J9</accession>
<dbReference type="GO" id="GO:0005886">
    <property type="term" value="C:plasma membrane"/>
    <property type="evidence" value="ECO:0007669"/>
    <property type="project" value="UniProtKB-SubCell"/>
</dbReference>
<evidence type="ECO:0000259" key="9">
    <source>
        <dbReference type="Pfam" id="PF06808"/>
    </source>
</evidence>
<keyword evidence="5 8" id="KW-1133">Transmembrane helix</keyword>
<feature type="transmembrane region" description="Helical" evidence="8">
    <location>
        <begin position="70"/>
        <end position="92"/>
    </location>
</feature>
<comment type="caution">
    <text evidence="10">The sequence shown here is derived from an EMBL/GenBank/DDBJ whole genome shotgun (WGS) entry which is preliminary data.</text>
</comment>
<evidence type="ECO:0000256" key="1">
    <source>
        <dbReference type="ARBA" id="ARBA00004429"/>
    </source>
</evidence>